<dbReference type="AlphaFoldDB" id="A0A2P2N291"/>
<organism evidence="1">
    <name type="scientific">Rhizophora mucronata</name>
    <name type="common">Asiatic mangrove</name>
    <dbReference type="NCBI Taxonomy" id="61149"/>
    <lineage>
        <taxon>Eukaryota</taxon>
        <taxon>Viridiplantae</taxon>
        <taxon>Streptophyta</taxon>
        <taxon>Embryophyta</taxon>
        <taxon>Tracheophyta</taxon>
        <taxon>Spermatophyta</taxon>
        <taxon>Magnoliopsida</taxon>
        <taxon>eudicotyledons</taxon>
        <taxon>Gunneridae</taxon>
        <taxon>Pentapetalae</taxon>
        <taxon>rosids</taxon>
        <taxon>fabids</taxon>
        <taxon>Malpighiales</taxon>
        <taxon>Rhizophoraceae</taxon>
        <taxon>Rhizophora</taxon>
    </lineage>
</organism>
<sequence>MHDALNSSIFMYKTDSDELANAKKNFLNIASCKIQSHA</sequence>
<dbReference type="EMBL" id="GGEC01056128">
    <property type="protein sequence ID" value="MBX36612.1"/>
    <property type="molecule type" value="Transcribed_RNA"/>
</dbReference>
<protein>
    <submittedName>
        <fullName evidence="1">Uncharacterized protein</fullName>
    </submittedName>
</protein>
<proteinExistence type="predicted"/>
<evidence type="ECO:0000313" key="1">
    <source>
        <dbReference type="EMBL" id="MBX36612.1"/>
    </source>
</evidence>
<accession>A0A2P2N291</accession>
<name>A0A2P2N291_RHIMU</name>
<reference evidence="1" key="1">
    <citation type="submission" date="2018-02" db="EMBL/GenBank/DDBJ databases">
        <title>Rhizophora mucronata_Transcriptome.</title>
        <authorList>
            <person name="Meera S.P."/>
            <person name="Sreeshan A."/>
            <person name="Augustine A."/>
        </authorList>
    </citation>
    <scope>NUCLEOTIDE SEQUENCE</scope>
    <source>
        <tissue evidence="1">Leaf</tissue>
    </source>
</reference>